<dbReference type="InterPro" id="IPR023562">
    <property type="entry name" value="ClpP/TepA"/>
</dbReference>
<keyword evidence="2 8" id="KW-0645">Protease</keyword>
<dbReference type="CDD" id="cd07017">
    <property type="entry name" value="S14_ClpP_2"/>
    <property type="match status" value="1"/>
</dbReference>
<evidence type="ECO:0000256" key="1">
    <source>
        <dbReference type="ARBA" id="ARBA00007039"/>
    </source>
</evidence>
<dbReference type="PANTHER" id="PTHR10381:SF11">
    <property type="entry name" value="ATP-DEPENDENT CLP PROTEASE PROTEOLYTIC SUBUNIT, MITOCHONDRIAL"/>
    <property type="match status" value="1"/>
</dbReference>
<reference evidence="9" key="1">
    <citation type="submission" date="2018-05" db="EMBL/GenBank/DDBJ databases">
        <title>Genome Sequencing of selected type strains of the family Eggerthellaceae.</title>
        <authorList>
            <person name="Danylec N."/>
            <person name="Stoll D.A."/>
            <person name="Doetsch A."/>
            <person name="Huch M."/>
        </authorList>
    </citation>
    <scope>NUCLEOTIDE SEQUENCE [LARGE SCALE GENOMIC DNA]</scope>
    <source>
        <strain evidence="9">DSM 17537</strain>
    </source>
</reference>
<organism evidence="8 9">
    <name type="scientific">Slackia faecicanis</name>
    <dbReference type="NCBI Taxonomy" id="255723"/>
    <lineage>
        <taxon>Bacteria</taxon>
        <taxon>Bacillati</taxon>
        <taxon>Actinomycetota</taxon>
        <taxon>Coriobacteriia</taxon>
        <taxon>Eggerthellales</taxon>
        <taxon>Eggerthellaceae</taxon>
        <taxon>Slackia</taxon>
    </lineage>
</organism>
<sequence length="196" mass="20977">MPMNTASDLIERHGLNAPSIALLENRTVSIWGPIDDLVAKRTIEDILYLDHENPGKPITLQIFSPGGSVSAGLAILDTCRNVKSSVNTIGIGTCASMAAVLLICAGDKGCRYVTEHADLMLHQPRSSLSGDATSIEAVAQKILRTKDVLEGLIADASGMTRAEASRLCDRDTWLEPEEAIALGLVDRIVGKNREEA</sequence>
<dbReference type="Gene3D" id="3.90.226.10">
    <property type="entry name" value="2-enoyl-CoA Hydratase, Chain A, domain 1"/>
    <property type="match status" value="1"/>
</dbReference>
<dbReference type="PANTHER" id="PTHR10381">
    <property type="entry name" value="ATP-DEPENDENT CLP PROTEASE PROTEOLYTIC SUBUNIT"/>
    <property type="match status" value="1"/>
</dbReference>
<dbReference type="PROSITE" id="PS00382">
    <property type="entry name" value="CLP_PROTEASE_HIS"/>
    <property type="match status" value="1"/>
</dbReference>
<dbReference type="AlphaFoldDB" id="A0A3N0AFS7"/>
<gene>
    <name evidence="8" type="ORF">DMP07_03100</name>
</gene>
<evidence type="ECO:0000256" key="7">
    <source>
        <dbReference type="RuleBase" id="RU003567"/>
    </source>
</evidence>
<keyword evidence="4" id="KW-0720">Serine protease</keyword>
<dbReference type="GO" id="GO:0009368">
    <property type="term" value="C:endopeptidase Clp complex"/>
    <property type="evidence" value="ECO:0007669"/>
    <property type="project" value="TreeGrafter"/>
</dbReference>
<dbReference type="InterPro" id="IPR033135">
    <property type="entry name" value="ClpP_His_AS"/>
</dbReference>
<dbReference type="Pfam" id="PF00574">
    <property type="entry name" value="CLP_protease"/>
    <property type="match status" value="1"/>
</dbReference>
<name>A0A3N0AFS7_9ACTN</name>
<dbReference type="InterPro" id="IPR029045">
    <property type="entry name" value="ClpP/crotonase-like_dom_sf"/>
</dbReference>
<proteinExistence type="inferred from homology"/>
<comment type="catalytic activity">
    <reaction evidence="5 6">
        <text>Hydrolysis of proteins to small peptides in the presence of ATP and magnesium. alpha-casein is the usual test substrate. In the absence of ATP, only oligopeptides shorter than five residues are hydrolyzed (such as succinyl-Leu-Tyr-|-NHMec, and Leu-Tyr-Leu-|-Tyr-Trp, in which cleavage of the -Tyr-|-Leu- and -Tyr-|-Trp bonds also occurs).</text>
        <dbReference type="EC" id="3.4.21.92"/>
    </reaction>
</comment>
<dbReference type="GO" id="GO:0004176">
    <property type="term" value="F:ATP-dependent peptidase activity"/>
    <property type="evidence" value="ECO:0007669"/>
    <property type="project" value="InterPro"/>
</dbReference>
<dbReference type="SUPFAM" id="SSF52096">
    <property type="entry name" value="ClpP/crotonase"/>
    <property type="match status" value="1"/>
</dbReference>
<dbReference type="Proteomes" id="UP000267368">
    <property type="component" value="Unassembled WGS sequence"/>
</dbReference>
<feature type="active site" evidence="6">
    <location>
        <position position="122"/>
    </location>
</feature>
<evidence type="ECO:0000256" key="5">
    <source>
        <dbReference type="ARBA" id="ARBA00034021"/>
    </source>
</evidence>
<comment type="similarity">
    <text evidence="1 7">Belongs to the peptidase S14 family.</text>
</comment>
<accession>A0A3N0AFS7</accession>
<evidence type="ECO:0000256" key="3">
    <source>
        <dbReference type="ARBA" id="ARBA00022801"/>
    </source>
</evidence>
<protein>
    <recommendedName>
        <fullName evidence="7">ATP-dependent Clp protease proteolytic subunit</fullName>
    </recommendedName>
</protein>
<dbReference type="InterPro" id="IPR001907">
    <property type="entry name" value="ClpP"/>
</dbReference>
<evidence type="ECO:0000256" key="2">
    <source>
        <dbReference type="ARBA" id="ARBA00022670"/>
    </source>
</evidence>
<evidence type="ECO:0000256" key="4">
    <source>
        <dbReference type="ARBA" id="ARBA00022825"/>
    </source>
</evidence>
<dbReference type="GO" id="GO:0006515">
    <property type="term" value="P:protein quality control for misfolded or incompletely synthesized proteins"/>
    <property type="evidence" value="ECO:0007669"/>
    <property type="project" value="TreeGrafter"/>
</dbReference>
<dbReference type="PRINTS" id="PR00127">
    <property type="entry name" value="CLPPROTEASEP"/>
</dbReference>
<keyword evidence="9" id="KW-1185">Reference proteome</keyword>
<dbReference type="GO" id="GO:0051117">
    <property type="term" value="F:ATPase binding"/>
    <property type="evidence" value="ECO:0007669"/>
    <property type="project" value="TreeGrafter"/>
</dbReference>
<keyword evidence="3" id="KW-0378">Hydrolase</keyword>
<evidence type="ECO:0000313" key="8">
    <source>
        <dbReference type="EMBL" id="RNL20591.1"/>
    </source>
</evidence>
<evidence type="ECO:0000256" key="6">
    <source>
        <dbReference type="PROSITE-ProRule" id="PRU10086"/>
    </source>
</evidence>
<evidence type="ECO:0000313" key="9">
    <source>
        <dbReference type="Proteomes" id="UP000267368"/>
    </source>
</evidence>
<dbReference type="GO" id="GO:0004252">
    <property type="term" value="F:serine-type endopeptidase activity"/>
    <property type="evidence" value="ECO:0007669"/>
    <property type="project" value="UniProtKB-EC"/>
</dbReference>
<comment type="caution">
    <text evidence="8">The sequence shown here is derived from an EMBL/GenBank/DDBJ whole genome shotgun (WGS) entry which is preliminary data.</text>
</comment>
<dbReference type="EMBL" id="QICB01000002">
    <property type="protein sequence ID" value="RNL20591.1"/>
    <property type="molecule type" value="Genomic_DNA"/>
</dbReference>